<organism evidence="2 3">
    <name type="scientific">Ruminococcus intestinalis</name>
    <dbReference type="NCBI Taxonomy" id="2763066"/>
    <lineage>
        <taxon>Bacteria</taxon>
        <taxon>Bacillati</taxon>
        <taxon>Bacillota</taxon>
        <taxon>Clostridia</taxon>
        <taxon>Eubacteriales</taxon>
        <taxon>Oscillospiraceae</taxon>
        <taxon>Ruminococcus</taxon>
    </lineage>
</organism>
<dbReference type="Gene3D" id="3.20.20.80">
    <property type="entry name" value="Glycosidases"/>
    <property type="match status" value="1"/>
</dbReference>
<dbReference type="Proteomes" id="UP000636755">
    <property type="component" value="Unassembled WGS sequence"/>
</dbReference>
<dbReference type="Pfam" id="PF01183">
    <property type="entry name" value="Glyco_hydro_25"/>
    <property type="match status" value="1"/>
</dbReference>
<dbReference type="PANTHER" id="PTHR34135:SF2">
    <property type="entry name" value="LYSOZYME"/>
    <property type="match status" value="1"/>
</dbReference>
<keyword evidence="3" id="KW-1185">Reference proteome</keyword>
<dbReference type="RefSeq" id="WP_186934641.1">
    <property type="nucleotide sequence ID" value="NZ_JACOPS010000001.1"/>
</dbReference>
<name>A0ABR7HIF1_9FIRM</name>
<dbReference type="InterPro" id="IPR017853">
    <property type="entry name" value="GH"/>
</dbReference>
<dbReference type="PROSITE" id="PS51904">
    <property type="entry name" value="GLYCOSYL_HYDROL_F25_2"/>
    <property type="match status" value="1"/>
</dbReference>
<dbReference type="PANTHER" id="PTHR34135">
    <property type="entry name" value="LYSOZYME"/>
    <property type="match status" value="1"/>
</dbReference>
<sequence>MAKVSCVDISEFQQGINFNKMKSDGIKAVIIRAGYGRESSQKDSMFESHYKNAKSENMMIGVYWYSYADSVGDAEKEARACLECINNKSLDMPIYYDLEDNSQTKLGKAKLTEIAERFCETIKKSNYRAGVYANLNWFNNFLDYDKLKKKYSIWLAQYNSVNELNCDIWQNSSTGRVSGYGKNIDTNIIFNESVFNSKKEDDKDKGKITKPDIFYRVRCDGVWLPEVKNLEDYAGLKGKAITDIAIKVSEGKVWYQVHTKSGWLPKVSGYDIDDLENGYAGNGSKIDAIRVYYTTPQSIAESLNKYLVAKYKVSAISKEYFDWQHDDQTSNGQDGYAGLFGNNIDRVLLVLE</sequence>
<evidence type="ECO:0000313" key="2">
    <source>
        <dbReference type="EMBL" id="MBC5727296.1"/>
    </source>
</evidence>
<reference evidence="2 3" key="1">
    <citation type="submission" date="2020-08" db="EMBL/GenBank/DDBJ databases">
        <title>Genome public.</title>
        <authorList>
            <person name="Liu C."/>
            <person name="Sun Q."/>
        </authorList>
    </citation>
    <scope>NUCLEOTIDE SEQUENCE [LARGE SCALE GENOMIC DNA]</scope>
    <source>
        <strain evidence="2 3">NSJ-71</strain>
    </source>
</reference>
<comment type="caution">
    <text evidence="2">The sequence shown here is derived from an EMBL/GenBank/DDBJ whole genome shotgun (WGS) entry which is preliminary data.</text>
</comment>
<dbReference type="CDD" id="cd06414">
    <property type="entry name" value="GH25_LytC-like"/>
    <property type="match status" value="1"/>
</dbReference>
<dbReference type="SUPFAM" id="SSF51445">
    <property type="entry name" value="(Trans)glycosidases"/>
    <property type="match status" value="1"/>
</dbReference>
<proteinExistence type="inferred from homology"/>
<dbReference type="InterPro" id="IPR002053">
    <property type="entry name" value="Glyco_hydro_25"/>
</dbReference>
<evidence type="ECO:0000256" key="1">
    <source>
        <dbReference type="ARBA" id="ARBA00010646"/>
    </source>
</evidence>
<dbReference type="EMBL" id="JACOPS010000001">
    <property type="protein sequence ID" value="MBC5727296.1"/>
    <property type="molecule type" value="Genomic_DNA"/>
</dbReference>
<gene>
    <name evidence="2" type="ORF">H8R91_01875</name>
</gene>
<protein>
    <submittedName>
        <fullName evidence="2">Uncharacterized protein</fullName>
    </submittedName>
</protein>
<accession>A0ABR7HIF1</accession>
<comment type="similarity">
    <text evidence="1">Belongs to the glycosyl hydrolase 25 family.</text>
</comment>
<evidence type="ECO:0000313" key="3">
    <source>
        <dbReference type="Proteomes" id="UP000636755"/>
    </source>
</evidence>